<dbReference type="Gene3D" id="3.40.50.1000">
    <property type="entry name" value="HAD superfamily/HAD-like"/>
    <property type="match status" value="1"/>
</dbReference>
<name>A0ABM6RPY3_9FIRM</name>
<proteinExistence type="predicted"/>
<accession>A0ABM6RPY3</accession>
<dbReference type="InterPro" id="IPR023214">
    <property type="entry name" value="HAD_sf"/>
</dbReference>
<organism evidence="1 2">
    <name type="scientific">Sulfobacillus thermotolerans</name>
    <dbReference type="NCBI Taxonomy" id="338644"/>
    <lineage>
        <taxon>Bacteria</taxon>
        <taxon>Bacillati</taxon>
        <taxon>Bacillota</taxon>
        <taxon>Clostridia</taxon>
        <taxon>Eubacteriales</taxon>
        <taxon>Clostridiales Family XVII. Incertae Sedis</taxon>
        <taxon>Sulfobacillus</taxon>
    </lineage>
</organism>
<protein>
    <recommendedName>
        <fullName evidence="3">HAD family hydrolase</fullName>
    </recommendedName>
</protein>
<dbReference type="InterPro" id="IPR036412">
    <property type="entry name" value="HAD-like_sf"/>
</dbReference>
<dbReference type="NCBIfam" id="TIGR01549">
    <property type="entry name" value="HAD-SF-IA-v1"/>
    <property type="match status" value="1"/>
</dbReference>
<dbReference type="EMBL" id="CP019454">
    <property type="protein sequence ID" value="AUW93345.1"/>
    <property type="molecule type" value="Genomic_DNA"/>
</dbReference>
<dbReference type="SFLD" id="SFLDS00003">
    <property type="entry name" value="Haloacid_Dehalogenase"/>
    <property type="match status" value="1"/>
</dbReference>
<dbReference type="PANTHER" id="PTHR43434:SF1">
    <property type="entry name" value="PHOSPHOGLYCOLATE PHOSPHATASE"/>
    <property type="match status" value="1"/>
</dbReference>
<evidence type="ECO:0000313" key="1">
    <source>
        <dbReference type="EMBL" id="AUW93345.1"/>
    </source>
</evidence>
<dbReference type="SUPFAM" id="SSF56784">
    <property type="entry name" value="HAD-like"/>
    <property type="match status" value="1"/>
</dbReference>
<dbReference type="Proteomes" id="UP000325292">
    <property type="component" value="Chromosome"/>
</dbReference>
<dbReference type="InterPro" id="IPR041492">
    <property type="entry name" value="HAD_2"/>
</dbReference>
<sequence length="210" mass="23687">MGLVIFDLDGTLIDTVPLITRCFQKVFRKYGHRELTDEQVHAMFGPGESVIFAREFGERWPEILADYLECYQAGHDTVTLSPEIVGVLDGLANLGIKMAIVTNKERDTTDITLAHFNLRHYFIKIVTAKDVAHPKPSPEGINLVLNTCEENSADAIMIGDTNNDREAALASDVPFIRALWFVPSREWDKDTTEVKAETIHDLKEILPYEL</sequence>
<evidence type="ECO:0008006" key="3">
    <source>
        <dbReference type="Google" id="ProtNLM"/>
    </source>
</evidence>
<dbReference type="SFLD" id="SFLDG01135">
    <property type="entry name" value="C1.5.6:_HAD__Beta-PGM__Phospha"/>
    <property type="match status" value="1"/>
</dbReference>
<evidence type="ECO:0000313" key="2">
    <source>
        <dbReference type="Proteomes" id="UP000325292"/>
    </source>
</evidence>
<dbReference type="InterPro" id="IPR050155">
    <property type="entry name" value="HAD-like_hydrolase_sf"/>
</dbReference>
<keyword evidence="2" id="KW-1185">Reference proteome</keyword>
<dbReference type="PANTHER" id="PTHR43434">
    <property type="entry name" value="PHOSPHOGLYCOLATE PHOSPHATASE"/>
    <property type="match status" value="1"/>
</dbReference>
<dbReference type="Pfam" id="PF13419">
    <property type="entry name" value="HAD_2"/>
    <property type="match status" value="1"/>
</dbReference>
<dbReference type="Gene3D" id="1.10.150.240">
    <property type="entry name" value="Putative phosphatase, domain 2"/>
    <property type="match status" value="1"/>
</dbReference>
<reference evidence="1 2" key="1">
    <citation type="journal article" date="2019" name="Sci. Rep.">
        <title>Sulfobacillus thermotolerans: new insights into resistance and metabolic capacities of acidophilic chemolithotrophs.</title>
        <authorList>
            <person name="Panyushkina A.E."/>
            <person name="Babenko V.V."/>
            <person name="Nikitina A.S."/>
            <person name="Selezneva O.V."/>
            <person name="Tsaplina I.A."/>
            <person name="Letarova M.A."/>
            <person name="Kostryukova E.S."/>
            <person name="Letarov A.V."/>
        </authorList>
    </citation>
    <scope>NUCLEOTIDE SEQUENCE [LARGE SCALE GENOMIC DNA]</scope>
    <source>
        <strain evidence="1 2">Kr1</strain>
    </source>
</reference>
<dbReference type="InterPro" id="IPR023198">
    <property type="entry name" value="PGP-like_dom2"/>
</dbReference>
<gene>
    <name evidence="1" type="ORF">BXT84_04735</name>
</gene>
<dbReference type="InterPro" id="IPR006439">
    <property type="entry name" value="HAD-SF_hydro_IA"/>
</dbReference>
<dbReference type="SFLD" id="SFLDG01129">
    <property type="entry name" value="C1.5:_HAD__Beta-PGM__Phosphata"/>
    <property type="match status" value="1"/>
</dbReference>